<dbReference type="InterPro" id="IPR056439">
    <property type="entry name" value="VBS_C3G9"/>
</dbReference>
<keyword evidence="1" id="KW-0175">Coiled coil</keyword>
<protein>
    <recommendedName>
        <fullName evidence="3">GIT Spa2 homology (SHD) domain-containing protein</fullName>
    </recommendedName>
</protein>
<feature type="region of interest" description="Disordered" evidence="2">
    <location>
        <begin position="169"/>
        <end position="210"/>
    </location>
</feature>
<feature type="coiled-coil region" evidence="1">
    <location>
        <begin position="274"/>
        <end position="441"/>
    </location>
</feature>
<dbReference type="GO" id="GO:1902716">
    <property type="term" value="C:cell cortex of growing cell tip"/>
    <property type="evidence" value="ECO:0007669"/>
    <property type="project" value="TreeGrafter"/>
</dbReference>
<dbReference type="GO" id="GO:0005826">
    <property type="term" value="C:actomyosin contractile ring"/>
    <property type="evidence" value="ECO:0007669"/>
    <property type="project" value="TreeGrafter"/>
</dbReference>
<dbReference type="InterPro" id="IPR039892">
    <property type="entry name" value="Spa2/Sph1"/>
</dbReference>
<dbReference type="PANTHER" id="PTHR21601">
    <property type="entry name" value="SPA2 PROTEIN"/>
    <property type="match status" value="1"/>
</dbReference>
<gene>
    <name evidence="4" type="ORF">GOMPHAMPRED_001947</name>
</gene>
<proteinExistence type="predicted"/>
<feature type="region of interest" description="Disordered" evidence="2">
    <location>
        <begin position="646"/>
        <end position="684"/>
    </location>
</feature>
<dbReference type="Pfam" id="PF23742">
    <property type="entry name" value="VBS_C3G9"/>
    <property type="match status" value="1"/>
</dbReference>
<sequence>MSGRGSDFRGNPSPPGSIAGGRSSNGSGFVINDPSTAQRRKQSMMEETLGQHYYVLKRYLASTAQDETQDAKPSRARDKLPRLSPTQFQELSTDVYDEFQRRQAVAARQGGAASPDAPPPPAYLLPVQGFYPERNQARQKLSTLPAPKFRHLARDVFFELGRRIPRFAAGDIPRQGSPGVRGPPSRTGTPSGMRPSSRGTNGRPGQTRQGSLASQVFAGGVIGGVAGADGPMQKSLQNNTIIPNKSYLVEDDDEDGESMYGLGRRDTAATSRSYGAQEKVVADYQNKVDELQAKIDELQGKVNELEDKVGDLNVQVEEKNAIVVTMATAQEKHEQEVSEATERHEELRSGLEAQLVSAQTLSSSLQMEIDKARELHSEKDLNIENLRGQLDTMAMKNDDDEKIRSRHAAIEQESQDLQQDNQELQQELLEQQRVTDEVRREAAGFLQEMKALSRQSQESFEREEYLFQQVQILEDEVAQWKDRYARSKAQKRAADLEISVDQPHFERSAYLQPNGVIADHHIIEYQVAIDEALRMSRMNPKGLLPHMKSVILAVKHITDDLETLNDSPAKTAKLLTRISGSACNYITATKNFAYSAGVSPVSLVDAAASHLTAAIIEAVHEVKMHPSAGVGEEDFVPEMLAQSGKHFSTADRSSASESVYSTTTAGRQSQYSRQPGLNANGTLTSGVYQSATNGIMNHVQNGSYSNGNNAGSRNKSPVPRQIPDRLANNLYTSPQPRNASVASHTRNESFTTPIASNSLTPQEQEAITLLTSFLEDQTTNLSETIQSLVSLLRSSTTLATVPTISKTITTITTTITSIVSRTQSVLDTSSPTSPLRSATQSSMLSLQNAKTRLTKVEEEAGRAAIRGVAEWKDVVNGLPPIAFEVAREVRELAAVVAGVKEDGGDDFA</sequence>
<evidence type="ECO:0000313" key="5">
    <source>
        <dbReference type="Proteomes" id="UP000664169"/>
    </source>
</evidence>
<feature type="domain" description="GIT Spa2 homology (SHD)" evidence="3">
    <location>
        <begin position="137"/>
        <end position="167"/>
    </location>
</feature>
<feature type="compositionally biased region" description="Low complexity" evidence="2">
    <location>
        <begin position="701"/>
        <end position="714"/>
    </location>
</feature>
<accession>A0A8H3F8L6</accession>
<evidence type="ECO:0000256" key="2">
    <source>
        <dbReference type="SAM" id="MobiDB-lite"/>
    </source>
</evidence>
<feature type="compositionally biased region" description="Polar residues" evidence="2">
    <location>
        <begin position="197"/>
        <end position="210"/>
    </location>
</feature>
<feature type="compositionally biased region" description="Polar residues" evidence="2">
    <location>
        <begin position="650"/>
        <end position="684"/>
    </location>
</feature>
<evidence type="ECO:0000313" key="4">
    <source>
        <dbReference type="EMBL" id="CAF9919984.1"/>
    </source>
</evidence>
<dbReference type="PANTHER" id="PTHR21601:SF0">
    <property type="entry name" value="PROTEIN SPA2-RELATED"/>
    <property type="match status" value="1"/>
</dbReference>
<feature type="region of interest" description="Disordered" evidence="2">
    <location>
        <begin position="698"/>
        <end position="758"/>
    </location>
</feature>
<dbReference type="Pfam" id="PF08518">
    <property type="entry name" value="GIT_SHD"/>
    <property type="match status" value="2"/>
</dbReference>
<dbReference type="EMBL" id="CAJPDQ010000015">
    <property type="protein sequence ID" value="CAF9919984.1"/>
    <property type="molecule type" value="Genomic_DNA"/>
</dbReference>
<dbReference type="SMART" id="SM00555">
    <property type="entry name" value="GIT"/>
    <property type="match status" value="2"/>
</dbReference>
<name>A0A8H3F8L6_9LECA</name>
<evidence type="ECO:0000256" key="1">
    <source>
        <dbReference type="SAM" id="Coils"/>
    </source>
</evidence>
<organism evidence="4 5">
    <name type="scientific">Gomphillus americanus</name>
    <dbReference type="NCBI Taxonomy" id="1940652"/>
    <lineage>
        <taxon>Eukaryota</taxon>
        <taxon>Fungi</taxon>
        <taxon>Dikarya</taxon>
        <taxon>Ascomycota</taxon>
        <taxon>Pezizomycotina</taxon>
        <taxon>Lecanoromycetes</taxon>
        <taxon>OSLEUM clade</taxon>
        <taxon>Ostropomycetidae</taxon>
        <taxon>Ostropales</taxon>
        <taxon>Graphidaceae</taxon>
        <taxon>Gomphilloideae</taxon>
        <taxon>Gomphillus</taxon>
    </lineage>
</organism>
<dbReference type="Proteomes" id="UP000664169">
    <property type="component" value="Unassembled WGS sequence"/>
</dbReference>
<feature type="compositionally biased region" description="Polar residues" evidence="2">
    <location>
        <begin position="729"/>
        <end position="758"/>
    </location>
</feature>
<dbReference type="GO" id="GO:0005078">
    <property type="term" value="F:MAP-kinase scaffold activity"/>
    <property type="evidence" value="ECO:0007669"/>
    <property type="project" value="TreeGrafter"/>
</dbReference>
<evidence type="ECO:0000259" key="3">
    <source>
        <dbReference type="SMART" id="SM00555"/>
    </source>
</evidence>
<dbReference type="InterPro" id="IPR013724">
    <property type="entry name" value="GIT_SHD"/>
</dbReference>
<feature type="domain" description="GIT Spa2 homology (SHD)" evidence="3">
    <location>
        <begin position="76"/>
        <end position="106"/>
    </location>
</feature>
<keyword evidence="5" id="KW-1185">Reference proteome</keyword>
<dbReference type="OrthoDB" id="5588096at2759"/>
<feature type="compositionally biased region" description="Polar residues" evidence="2">
    <location>
        <begin position="22"/>
        <end position="37"/>
    </location>
</feature>
<feature type="region of interest" description="Disordered" evidence="2">
    <location>
        <begin position="1"/>
        <end position="45"/>
    </location>
</feature>
<dbReference type="AlphaFoldDB" id="A0A8H3F8L6"/>
<reference evidence="4" key="1">
    <citation type="submission" date="2021-03" db="EMBL/GenBank/DDBJ databases">
        <authorList>
            <person name="Tagirdzhanova G."/>
        </authorList>
    </citation>
    <scope>NUCLEOTIDE SEQUENCE</scope>
</reference>
<comment type="caution">
    <text evidence="4">The sequence shown here is derived from an EMBL/GenBank/DDBJ whole genome shotgun (WGS) entry which is preliminary data.</text>
</comment>